<sequence length="213" mass="23712">MQKKKKPIFKRWWFWIIIAPIGIRIMLDINEDLKGGTDQAAKSTSTIQENKQNKSTSPLSIGMIQDEFVKAFNSKVKELDSNNLRIENLKVKKGTENDTFQHSFTKTFFIEGTVHKKTGEIRDLMLVGSGDGTLTSVADIFVSIGAIVAVTNPELKKEERGDVLNEIGLTDPNADIIGLKSASIRNGIKYSINAATELGIVFIVAHENQRYSK</sequence>
<dbReference type="EMBL" id="VNJK01000001">
    <property type="protein sequence ID" value="TVX93069.1"/>
    <property type="molecule type" value="Genomic_DNA"/>
</dbReference>
<evidence type="ECO:0000256" key="2">
    <source>
        <dbReference type="SAM" id="Phobius"/>
    </source>
</evidence>
<feature type="transmembrane region" description="Helical" evidence="2">
    <location>
        <begin position="12"/>
        <end position="29"/>
    </location>
</feature>
<organism evidence="3 4">
    <name type="scientific">Paenibacillus agilis</name>
    <dbReference type="NCBI Taxonomy" id="3020863"/>
    <lineage>
        <taxon>Bacteria</taxon>
        <taxon>Bacillati</taxon>
        <taxon>Bacillota</taxon>
        <taxon>Bacilli</taxon>
        <taxon>Bacillales</taxon>
        <taxon>Paenibacillaceae</taxon>
        <taxon>Paenibacillus</taxon>
    </lineage>
</organism>
<keyword evidence="4" id="KW-1185">Reference proteome</keyword>
<proteinExistence type="predicted"/>
<keyword evidence="2" id="KW-0472">Membrane</keyword>
<evidence type="ECO:0000256" key="1">
    <source>
        <dbReference type="SAM" id="MobiDB-lite"/>
    </source>
</evidence>
<comment type="caution">
    <text evidence="3">The sequence shown here is derived from an EMBL/GenBank/DDBJ whole genome shotgun (WGS) entry which is preliminary data.</text>
</comment>
<gene>
    <name evidence="3" type="ORF">FPZ44_08345</name>
</gene>
<name>A0A559IZL8_9BACL</name>
<dbReference type="OrthoDB" id="2627799at2"/>
<evidence type="ECO:0000313" key="3">
    <source>
        <dbReference type="EMBL" id="TVX93069.1"/>
    </source>
</evidence>
<evidence type="ECO:0000313" key="4">
    <source>
        <dbReference type="Proteomes" id="UP000318102"/>
    </source>
</evidence>
<protein>
    <submittedName>
        <fullName evidence="3">Uncharacterized protein</fullName>
    </submittedName>
</protein>
<accession>A0A559IZL8</accession>
<dbReference type="RefSeq" id="WP_144989191.1">
    <property type="nucleotide sequence ID" value="NZ_VNJK01000001.1"/>
</dbReference>
<keyword evidence="2" id="KW-0812">Transmembrane</keyword>
<dbReference type="Proteomes" id="UP000318102">
    <property type="component" value="Unassembled WGS sequence"/>
</dbReference>
<reference evidence="3 4" key="1">
    <citation type="submission" date="2019-07" db="EMBL/GenBank/DDBJ databases">
        <authorList>
            <person name="Kim J."/>
        </authorList>
    </citation>
    <scope>NUCLEOTIDE SEQUENCE [LARGE SCALE GENOMIC DNA]</scope>
    <source>
        <strain evidence="3 4">N4</strain>
    </source>
</reference>
<keyword evidence="2" id="KW-1133">Transmembrane helix</keyword>
<feature type="compositionally biased region" description="Polar residues" evidence="1">
    <location>
        <begin position="40"/>
        <end position="57"/>
    </location>
</feature>
<feature type="region of interest" description="Disordered" evidence="1">
    <location>
        <begin position="38"/>
        <end position="57"/>
    </location>
</feature>
<dbReference type="AlphaFoldDB" id="A0A559IZL8"/>